<gene>
    <name evidence="3" type="ORF">GTW20_26005</name>
</gene>
<dbReference type="PANTHER" id="PTHR39428:SF1">
    <property type="entry name" value="F420H(2)-DEPENDENT QUINONE REDUCTASE RV1261C"/>
    <property type="match status" value="1"/>
</dbReference>
<dbReference type="GO" id="GO:0005886">
    <property type="term" value="C:plasma membrane"/>
    <property type="evidence" value="ECO:0007669"/>
    <property type="project" value="TreeGrafter"/>
</dbReference>
<dbReference type="Proteomes" id="UP000467124">
    <property type="component" value="Unassembled WGS sequence"/>
</dbReference>
<organism evidence="3 4">
    <name type="scientific">Nocardiopsis alba</name>
    <dbReference type="NCBI Taxonomy" id="53437"/>
    <lineage>
        <taxon>Bacteria</taxon>
        <taxon>Bacillati</taxon>
        <taxon>Actinomycetota</taxon>
        <taxon>Actinomycetes</taxon>
        <taxon>Streptosporangiales</taxon>
        <taxon>Nocardiopsidaceae</taxon>
        <taxon>Nocardiopsis</taxon>
    </lineage>
</organism>
<dbReference type="EMBL" id="WWHY01000001">
    <property type="protein sequence ID" value="MYR35622.1"/>
    <property type="molecule type" value="Genomic_DNA"/>
</dbReference>
<dbReference type="RefSeq" id="WP_161112219.1">
    <property type="nucleotide sequence ID" value="NZ_WWHY01000001.1"/>
</dbReference>
<sequence>MNDIVTDSPDPSVAEHVRRYLASNGEDGYLEGGTTNLVITTVGRRSGRRHRTGLFFGRDGERLVLVASGSVFGQPTPNWYHNLMATPEAEVQVRAERFRVLAHEAVGEEYTRLWRLMTDRAPVYHRYAREAPGPIPIVVLERLGEGS</sequence>
<dbReference type="AlphaFoldDB" id="A0A7K2J050"/>
<name>A0A7K2J050_9ACTN</name>
<dbReference type="GO" id="GO:0016491">
    <property type="term" value="F:oxidoreductase activity"/>
    <property type="evidence" value="ECO:0007669"/>
    <property type="project" value="InterPro"/>
</dbReference>
<dbReference type="NCBIfam" id="TIGR00026">
    <property type="entry name" value="hi_GC_TIGR00026"/>
    <property type="match status" value="1"/>
</dbReference>
<reference evidence="3 4" key="1">
    <citation type="journal article" date="2019" name="Nat. Commun.">
        <title>The antimicrobial potential of Streptomyces from insect microbiomes.</title>
        <authorList>
            <person name="Chevrette M.G."/>
            <person name="Carlson C.M."/>
            <person name="Ortega H.E."/>
            <person name="Thomas C."/>
            <person name="Ananiev G.E."/>
            <person name="Barns K.J."/>
            <person name="Book A.J."/>
            <person name="Cagnazzo J."/>
            <person name="Carlos C."/>
            <person name="Flanigan W."/>
            <person name="Grubbs K.J."/>
            <person name="Horn H.A."/>
            <person name="Hoffmann F.M."/>
            <person name="Klassen J.L."/>
            <person name="Knack J.J."/>
            <person name="Lewin G.R."/>
            <person name="McDonald B.R."/>
            <person name="Muller L."/>
            <person name="Melo W.G.P."/>
            <person name="Pinto-Tomas A.A."/>
            <person name="Schmitz A."/>
            <person name="Wendt-Pienkowski E."/>
            <person name="Wildman S."/>
            <person name="Zhao M."/>
            <person name="Zhang F."/>
            <person name="Bugni T.S."/>
            <person name="Andes D.R."/>
            <person name="Pupo M.T."/>
            <person name="Currie C.R."/>
        </authorList>
    </citation>
    <scope>NUCLEOTIDE SEQUENCE [LARGE SCALE GENOMIC DNA]</scope>
    <source>
        <strain evidence="3 4">SID5840</strain>
    </source>
</reference>
<comment type="similarity">
    <text evidence="1">Belongs to the F420H(2)-dependent quinone reductase family.</text>
</comment>
<evidence type="ECO:0000313" key="4">
    <source>
        <dbReference type="Proteomes" id="UP000467124"/>
    </source>
</evidence>
<comment type="catalytic activity">
    <reaction evidence="2">
        <text>oxidized coenzyme F420-(gamma-L-Glu)(n) + a quinol + H(+) = reduced coenzyme F420-(gamma-L-Glu)(n) + a quinone</text>
        <dbReference type="Rhea" id="RHEA:39663"/>
        <dbReference type="Rhea" id="RHEA-COMP:12939"/>
        <dbReference type="Rhea" id="RHEA-COMP:14378"/>
        <dbReference type="ChEBI" id="CHEBI:15378"/>
        <dbReference type="ChEBI" id="CHEBI:24646"/>
        <dbReference type="ChEBI" id="CHEBI:132124"/>
        <dbReference type="ChEBI" id="CHEBI:133980"/>
        <dbReference type="ChEBI" id="CHEBI:139511"/>
    </reaction>
</comment>
<dbReference type="InterPro" id="IPR012349">
    <property type="entry name" value="Split_barrel_FMN-bd"/>
</dbReference>
<dbReference type="InterPro" id="IPR004378">
    <property type="entry name" value="F420H2_quin_Rdtase"/>
</dbReference>
<comment type="caution">
    <text evidence="3">The sequence shown here is derived from an EMBL/GenBank/DDBJ whole genome shotgun (WGS) entry which is preliminary data.</text>
</comment>
<accession>A0A7K2J050</accession>
<evidence type="ECO:0000256" key="1">
    <source>
        <dbReference type="ARBA" id="ARBA00008710"/>
    </source>
</evidence>
<dbReference type="Gene3D" id="2.30.110.10">
    <property type="entry name" value="Electron Transport, Fmn-binding Protein, Chain A"/>
    <property type="match status" value="1"/>
</dbReference>
<evidence type="ECO:0000256" key="2">
    <source>
        <dbReference type="ARBA" id="ARBA00049106"/>
    </source>
</evidence>
<proteinExistence type="inferred from homology"/>
<evidence type="ECO:0000313" key="3">
    <source>
        <dbReference type="EMBL" id="MYR35622.1"/>
    </source>
</evidence>
<dbReference type="GO" id="GO:0070967">
    <property type="term" value="F:coenzyme F420 binding"/>
    <property type="evidence" value="ECO:0007669"/>
    <property type="project" value="TreeGrafter"/>
</dbReference>
<protein>
    <submittedName>
        <fullName evidence="3">Nitroreductase family deazaflavin-dependent oxidoreductase</fullName>
    </submittedName>
</protein>
<dbReference type="Pfam" id="PF04075">
    <property type="entry name" value="F420H2_quin_red"/>
    <property type="match status" value="1"/>
</dbReference>
<dbReference type="PANTHER" id="PTHR39428">
    <property type="entry name" value="F420H(2)-DEPENDENT QUINONE REDUCTASE RV1261C"/>
    <property type="match status" value="1"/>
</dbReference>